<reference evidence="1 2" key="2">
    <citation type="submission" date="2014-03" db="EMBL/GenBank/DDBJ databases">
        <title>The Genome Sequence of Anncaliia algerae insect isolate PRA339.</title>
        <authorList>
            <consortium name="The Broad Institute Genome Sequencing Platform"/>
            <consortium name="The Broad Institute Genome Sequencing Center for Infectious Disease"/>
            <person name="Cuomo C."/>
            <person name="Becnel J."/>
            <person name="Sanscrainte N."/>
            <person name="Walker B."/>
            <person name="Young S.K."/>
            <person name="Zeng Q."/>
            <person name="Gargeya S."/>
            <person name="Fitzgerald M."/>
            <person name="Haas B."/>
            <person name="Abouelleil A."/>
            <person name="Alvarado L."/>
            <person name="Arachchi H.M."/>
            <person name="Berlin A.M."/>
            <person name="Chapman S.B."/>
            <person name="Dewar J."/>
            <person name="Goldberg J."/>
            <person name="Griggs A."/>
            <person name="Gujja S."/>
            <person name="Hansen M."/>
            <person name="Howarth C."/>
            <person name="Imamovic A."/>
            <person name="Larimer J."/>
            <person name="McCowan C."/>
            <person name="Murphy C."/>
            <person name="Neiman D."/>
            <person name="Pearson M."/>
            <person name="Priest M."/>
            <person name="Roberts A."/>
            <person name="Saif S."/>
            <person name="Shea T."/>
            <person name="Sisk P."/>
            <person name="Sykes S."/>
            <person name="Wortman J."/>
            <person name="Nusbaum C."/>
            <person name="Birren B."/>
        </authorList>
    </citation>
    <scope>NUCLEOTIDE SEQUENCE [LARGE SCALE GENOMIC DNA]</scope>
    <source>
        <strain evidence="1 2">PRA339</strain>
    </source>
</reference>
<dbReference type="Proteomes" id="UP000030655">
    <property type="component" value="Unassembled WGS sequence"/>
</dbReference>
<reference evidence="2" key="1">
    <citation type="submission" date="2013-02" db="EMBL/GenBank/DDBJ databases">
        <authorList>
            <consortium name="The Broad Institute Genome Sequencing Platform"/>
            <person name="Cuomo C."/>
            <person name="Becnel J."/>
            <person name="Sanscrainte N."/>
            <person name="Walker B."/>
            <person name="Young S.K."/>
            <person name="Zeng Q."/>
            <person name="Gargeya S."/>
            <person name="Fitzgerald M."/>
            <person name="Haas B."/>
            <person name="Abouelleil A."/>
            <person name="Alvarado L."/>
            <person name="Arachchi H.M."/>
            <person name="Berlin A.M."/>
            <person name="Chapman S.B."/>
            <person name="Dewar J."/>
            <person name="Goldberg J."/>
            <person name="Griggs A."/>
            <person name="Gujja S."/>
            <person name="Hansen M."/>
            <person name="Howarth C."/>
            <person name="Imamovic A."/>
            <person name="Larimer J."/>
            <person name="McCowan C."/>
            <person name="Murphy C."/>
            <person name="Neiman D."/>
            <person name="Pearson M."/>
            <person name="Priest M."/>
            <person name="Roberts A."/>
            <person name="Saif S."/>
            <person name="Shea T."/>
            <person name="Sisk P."/>
            <person name="Sykes S."/>
            <person name="Wortman J."/>
            <person name="Nusbaum C."/>
            <person name="Birren B."/>
        </authorList>
    </citation>
    <scope>NUCLEOTIDE SEQUENCE [LARGE SCALE GENOMIC DNA]</scope>
    <source>
        <strain evidence="2">PRA339</strain>
    </source>
</reference>
<evidence type="ECO:0000313" key="2">
    <source>
        <dbReference type="Proteomes" id="UP000030655"/>
    </source>
</evidence>
<protein>
    <submittedName>
        <fullName evidence="1">Uncharacterized protein</fullName>
    </submittedName>
</protein>
<name>A0A059EYE7_9MICR</name>
<accession>A0A059EYE7</accession>
<dbReference type="AlphaFoldDB" id="A0A059EYE7"/>
<organism evidence="1 2">
    <name type="scientific">Anncaliia algerae PRA339</name>
    <dbReference type="NCBI Taxonomy" id="1288291"/>
    <lineage>
        <taxon>Eukaryota</taxon>
        <taxon>Fungi</taxon>
        <taxon>Fungi incertae sedis</taxon>
        <taxon>Microsporidia</taxon>
        <taxon>Tubulinosematoidea</taxon>
        <taxon>Tubulinosematidae</taxon>
        <taxon>Anncaliia</taxon>
    </lineage>
</organism>
<proteinExistence type="predicted"/>
<keyword evidence="2" id="KW-1185">Reference proteome</keyword>
<dbReference type="VEuPathDB" id="MicrosporidiaDB:H312_02826"/>
<dbReference type="HOGENOM" id="CLU_215521_0_0_1"/>
<gene>
    <name evidence="1" type="ORF">H312_02826</name>
</gene>
<dbReference type="EMBL" id="KK365231">
    <property type="protein sequence ID" value="KCZ79774.1"/>
    <property type="molecule type" value="Genomic_DNA"/>
</dbReference>
<evidence type="ECO:0000313" key="1">
    <source>
        <dbReference type="EMBL" id="KCZ79774.1"/>
    </source>
</evidence>
<sequence>MLGGSGSIVKVDKTMLNYKCKSHRGRSSGNKIAAICIVEVENNILRNMQL</sequence>